<dbReference type="KEGG" id="foc:127751440"/>
<dbReference type="RefSeq" id="XP_052130972.1">
    <property type="nucleotide sequence ID" value="XM_052275012.1"/>
</dbReference>
<evidence type="ECO:0000313" key="4">
    <source>
        <dbReference type="RefSeq" id="XP_052130972.1"/>
    </source>
</evidence>
<evidence type="ECO:0000256" key="1">
    <source>
        <dbReference type="SAM" id="MobiDB-lite"/>
    </source>
</evidence>
<dbReference type="RefSeq" id="XP_052130971.1">
    <property type="nucleotide sequence ID" value="XM_052275011.1"/>
</dbReference>
<dbReference type="Proteomes" id="UP000504606">
    <property type="component" value="Unplaced"/>
</dbReference>
<keyword evidence="2" id="KW-1185">Reference proteome</keyword>
<proteinExistence type="predicted"/>
<gene>
    <name evidence="3 4" type="primary">LOC127751440</name>
</gene>
<feature type="compositionally biased region" description="Polar residues" evidence="1">
    <location>
        <begin position="195"/>
        <end position="211"/>
    </location>
</feature>
<dbReference type="GeneID" id="127751440"/>
<evidence type="ECO:0000313" key="3">
    <source>
        <dbReference type="RefSeq" id="XP_052130971.1"/>
    </source>
</evidence>
<feature type="compositionally biased region" description="Polar residues" evidence="1">
    <location>
        <begin position="101"/>
        <end position="111"/>
    </location>
</feature>
<name>A0A9C6X8E9_FRAOC</name>
<organism evidence="2 4">
    <name type="scientific">Frankliniella occidentalis</name>
    <name type="common">Western flower thrips</name>
    <name type="synonym">Euthrips occidentalis</name>
    <dbReference type="NCBI Taxonomy" id="133901"/>
    <lineage>
        <taxon>Eukaryota</taxon>
        <taxon>Metazoa</taxon>
        <taxon>Ecdysozoa</taxon>
        <taxon>Arthropoda</taxon>
        <taxon>Hexapoda</taxon>
        <taxon>Insecta</taxon>
        <taxon>Pterygota</taxon>
        <taxon>Neoptera</taxon>
        <taxon>Paraneoptera</taxon>
        <taxon>Thysanoptera</taxon>
        <taxon>Terebrantia</taxon>
        <taxon>Thripoidea</taxon>
        <taxon>Thripidae</taxon>
        <taxon>Frankliniella</taxon>
    </lineage>
</organism>
<feature type="region of interest" description="Disordered" evidence="1">
    <location>
        <begin position="1"/>
        <end position="53"/>
    </location>
</feature>
<feature type="compositionally biased region" description="Polar residues" evidence="1">
    <location>
        <begin position="246"/>
        <end position="265"/>
    </location>
</feature>
<feature type="compositionally biased region" description="Basic residues" evidence="1">
    <location>
        <begin position="82"/>
        <end position="95"/>
    </location>
</feature>
<sequence length="357" mass="38951">MSSDSDGEEETPRTVRSIIRQAQPPPPTAPSPGATARALSQPQTGRHKLSELFTRLPRAVPLARVAKYTARIPGRSGGRSTGHFRGRGARGRGPTRGRLAVTTSHGPSTDSFKGRLSPRTKAANLPKESIQWGSSGTQWVKRDYRRQKRDYLYNKGPIPTLPDDCHDPWLDTVREWEKRRGTSSPPRIAAATGEAPSTAQQAGEQIATSGCSKGAQDPRTPWEEQHSGRMGSTSSEEEAHLLATPTRGNRTESPASGRQTASTPESEARNGGVTPPTPTNEAGLDSPPAATSAKKRTPPSHSPKERPKRVRRAPAHLQEYDLHKLTSDDGEDVIDLYDADGEKFLEGEEEWMDCMEF</sequence>
<feature type="region of interest" description="Disordered" evidence="1">
    <location>
        <begin position="177"/>
        <end position="314"/>
    </location>
</feature>
<feature type="region of interest" description="Disordered" evidence="1">
    <location>
        <begin position="71"/>
        <end position="117"/>
    </location>
</feature>
<evidence type="ECO:0000313" key="2">
    <source>
        <dbReference type="Proteomes" id="UP000504606"/>
    </source>
</evidence>
<reference evidence="3 4" key="1">
    <citation type="submission" date="2025-04" db="UniProtKB">
        <authorList>
            <consortium name="RefSeq"/>
        </authorList>
    </citation>
    <scope>IDENTIFICATION</scope>
    <source>
        <tissue evidence="3 4">Whole organism</tissue>
    </source>
</reference>
<accession>A0A9C6X8E9</accession>
<dbReference type="AlphaFoldDB" id="A0A9C6X8E9"/>
<protein>
    <submittedName>
        <fullName evidence="3 4">Uncharacterized protein LOC127751440</fullName>
    </submittedName>
</protein>